<evidence type="ECO:0000256" key="1">
    <source>
        <dbReference type="ARBA" id="ARBA00022801"/>
    </source>
</evidence>
<dbReference type="InterPro" id="IPR029058">
    <property type="entry name" value="AB_hydrolase_fold"/>
</dbReference>
<dbReference type="Gene3D" id="3.40.50.1820">
    <property type="entry name" value="alpha/beta hydrolase"/>
    <property type="match status" value="1"/>
</dbReference>
<dbReference type="EMBL" id="CAJNXB010004322">
    <property type="protein sequence ID" value="CAF3370370.1"/>
    <property type="molecule type" value="Genomic_DNA"/>
</dbReference>
<evidence type="ECO:0000256" key="2">
    <source>
        <dbReference type="ARBA" id="ARBA00038334"/>
    </source>
</evidence>
<dbReference type="AlphaFoldDB" id="A0A819YAX0"/>
<keyword evidence="7" id="KW-1185">Reference proteome</keyword>
<dbReference type="InterPro" id="IPR000639">
    <property type="entry name" value="Epox_hydrolase-like"/>
</dbReference>
<dbReference type="InterPro" id="IPR000073">
    <property type="entry name" value="AB_hydrolase_1"/>
</dbReference>
<proteinExistence type="inferred from homology"/>
<dbReference type="Pfam" id="PF00561">
    <property type="entry name" value="Abhydrolase_1"/>
    <property type="match status" value="1"/>
</dbReference>
<dbReference type="Proteomes" id="UP000663825">
    <property type="component" value="Unassembled WGS sequence"/>
</dbReference>
<dbReference type="EMBL" id="CAJOBO010000263">
    <property type="protein sequence ID" value="CAF4177602.1"/>
    <property type="molecule type" value="Genomic_DNA"/>
</dbReference>
<dbReference type="Proteomes" id="UP000663851">
    <property type="component" value="Unassembled WGS sequence"/>
</dbReference>
<dbReference type="PANTHER" id="PTHR43329">
    <property type="entry name" value="EPOXIDE HYDROLASE"/>
    <property type="match status" value="1"/>
</dbReference>
<dbReference type="GO" id="GO:0004301">
    <property type="term" value="F:epoxide hydrolase activity"/>
    <property type="evidence" value="ECO:0007669"/>
    <property type="project" value="UniProtKB-ARBA"/>
</dbReference>
<dbReference type="SUPFAM" id="SSF53474">
    <property type="entry name" value="alpha/beta-Hydrolases"/>
    <property type="match status" value="1"/>
</dbReference>
<evidence type="ECO:0000313" key="4">
    <source>
        <dbReference type="EMBL" id="CAF3370370.1"/>
    </source>
</evidence>
<comment type="similarity">
    <text evidence="2">Belongs to the AB hydrolase superfamily. Epoxide hydrolase family.</text>
</comment>
<gene>
    <name evidence="6" type="ORF">HFQ381_LOCUS6012</name>
    <name evidence="4" type="ORF">TIS948_LOCUS25002</name>
    <name evidence="5" type="ORF">UJA718_LOCUS3539</name>
</gene>
<evidence type="ECO:0000313" key="7">
    <source>
        <dbReference type="Proteomes" id="UP000663873"/>
    </source>
</evidence>
<evidence type="ECO:0000259" key="3">
    <source>
        <dbReference type="Pfam" id="PF00561"/>
    </source>
</evidence>
<evidence type="ECO:0000313" key="5">
    <source>
        <dbReference type="EMBL" id="CAF4152171.1"/>
    </source>
</evidence>
<sequence>MLEAQSYEVAIGITYEYIYVKSSNVDQISKATFLFLHGFPSSFHCWRHQIEYFSKQGYGCLAPNMMGYGKTYSPLDKDEYKTKTMVEHLIALLDHLGLDKVVVVGHDWGVRPASRFVLYYPERTLGLVLISVGYRPPAKLDLDQALVISKKAIGYEMLGYWKFFDSDDAATIMENNADSFIDLAFTSEPIQWKTDLAPLGKIREWIENGKKANQASYMTEDDYKTFRQYIVVGMQPKLNWYKSAITNVDWNDEMSLDPTIKRPTLYIGGTKDYICLIQAFATQKQYITDLKVIELEACHWIMEEKPDDVNQVINEWIKGIL</sequence>
<dbReference type="Proteomes" id="UP000663873">
    <property type="component" value="Unassembled WGS sequence"/>
</dbReference>
<name>A0A819YAX0_9BILA</name>
<dbReference type="PRINTS" id="PR00412">
    <property type="entry name" value="EPOXHYDRLASE"/>
</dbReference>
<reference evidence="5" key="1">
    <citation type="submission" date="2021-02" db="EMBL/GenBank/DDBJ databases">
        <authorList>
            <person name="Nowell W R."/>
        </authorList>
    </citation>
    <scope>NUCLEOTIDE SEQUENCE</scope>
</reference>
<comment type="caution">
    <text evidence="5">The sequence shown here is derived from an EMBL/GenBank/DDBJ whole genome shotgun (WGS) entry which is preliminary data.</text>
</comment>
<accession>A0A819YAX0</accession>
<protein>
    <recommendedName>
        <fullName evidence="3">AB hydrolase-1 domain-containing protein</fullName>
    </recommendedName>
</protein>
<dbReference type="EMBL" id="CAJOBP010000265">
    <property type="protein sequence ID" value="CAF4152171.1"/>
    <property type="molecule type" value="Genomic_DNA"/>
</dbReference>
<organism evidence="5 7">
    <name type="scientific">Rotaria socialis</name>
    <dbReference type="NCBI Taxonomy" id="392032"/>
    <lineage>
        <taxon>Eukaryota</taxon>
        <taxon>Metazoa</taxon>
        <taxon>Spiralia</taxon>
        <taxon>Gnathifera</taxon>
        <taxon>Rotifera</taxon>
        <taxon>Eurotatoria</taxon>
        <taxon>Bdelloidea</taxon>
        <taxon>Philodinida</taxon>
        <taxon>Philodinidae</taxon>
        <taxon>Rotaria</taxon>
    </lineage>
</organism>
<evidence type="ECO:0000313" key="6">
    <source>
        <dbReference type="EMBL" id="CAF4177602.1"/>
    </source>
</evidence>
<keyword evidence="1" id="KW-0378">Hydrolase</keyword>
<feature type="domain" description="AB hydrolase-1" evidence="3">
    <location>
        <begin position="32"/>
        <end position="306"/>
    </location>
</feature>
<dbReference type="OrthoDB" id="408373at2759"/>